<keyword evidence="2" id="KW-1185">Reference proteome</keyword>
<comment type="caution">
    <text evidence="1">The sequence shown here is derived from an EMBL/GenBank/DDBJ whole genome shotgun (WGS) entry which is preliminary data.</text>
</comment>
<protein>
    <submittedName>
        <fullName evidence="1">Uncharacterized protein</fullName>
    </submittedName>
</protein>
<dbReference type="EMBL" id="JAUSUI010000013">
    <property type="protein sequence ID" value="MDQ0305282.1"/>
    <property type="molecule type" value="Genomic_DNA"/>
</dbReference>
<accession>A0ABU0BHG5</accession>
<evidence type="ECO:0000313" key="2">
    <source>
        <dbReference type="Proteomes" id="UP001224682"/>
    </source>
</evidence>
<sequence>MNTAPISLLIGAFGLFALVYVLEDKGAVLSTAASAMALVINGAR</sequence>
<proteinExistence type="predicted"/>
<organism evidence="1 2">
    <name type="scientific">Ancylobacter polymorphus</name>
    <dbReference type="NCBI Taxonomy" id="223390"/>
    <lineage>
        <taxon>Bacteria</taxon>
        <taxon>Pseudomonadati</taxon>
        <taxon>Pseudomonadota</taxon>
        <taxon>Alphaproteobacteria</taxon>
        <taxon>Hyphomicrobiales</taxon>
        <taxon>Xanthobacteraceae</taxon>
        <taxon>Ancylobacter</taxon>
    </lineage>
</organism>
<dbReference type="RefSeq" id="WP_307023190.1">
    <property type="nucleotide sequence ID" value="NZ_JAUSUI010000013.1"/>
</dbReference>
<reference evidence="1 2" key="1">
    <citation type="submission" date="2023-07" db="EMBL/GenBank/DDBJ databases">
        <title>Genomic Encyclopedia of Type Strains, Phase IV (KMG-IV): sequencing the most valuable type-strain genomes for metagenomic binning, comparative biology and taxonomic classification.</title>
        <authorList>
            <person name="Goeker M."/>
        </authorList>
    </citation>
    <scope>NUCLEOTIDE SEQUENCE [LARGE SCALE GENOMIC DNA]</scope>
    <source>
        <strain evidence="1 2">DSM 2457</strain>
    </source>
</reference>
<name>A0ABU0BHG5_9HYPH</name>
<evidence type="ECO:0000313" key="1">
    <source>
        <dbReference type="EMBL" id="MDQ0305282.1"/>
    </source>
</evidence>
<gene>
    <name evidence="1" type="ORF">J2S75_004334</name>
</gene>
<dbReference type="Proteomes" id="UP001224682">
    <property type="component" value="Unassembled WGS sequence"/>
</dbReference>